<reference evidence="1" key="1">
    <citation type="submission" date="2021-06" db="EMBL/GenBank/DDBJ databases">
        <authorList>
            <person name="Kallberg Y."/>
            <person name="Tangrot J."/>
            <person name="Rosling A."/>
        </authorList>
    </citation>
    <scope>NUCLEOTIDE SEQUENCE</scope>
    <source>
        <strain evidence="1">IL203A</strain>
    </source>
</reference>
<name>A0ACA9MFE1_9GLOM</name>
<gene>
    <name evidence="1" type="ORF">DHETER_LOCUS6568</name>
</gene>
<keyword evidence="2" id="KW-1185">Reference proteome</keyword>
<proteinExistence type="predicted"/>
<protein>
    <submittedName>
        <fullName evidence="1">10662_t:CDS:1</fullName>
    </submittedName>
</protein>
<evidence type="ECO:0000313" key="1">
    <source>
        <dbReference type="EMBL" id="CAG8583420.1"/>
    </source>
</evidence>
<comment type="caution">
    <text evidence="1">The sequence shown here is derived from an EMBL/GenBank/DDBJ whole genome shotgun (WGS) entry which is preliminary data.</text>
</comment>
<dbReference type="EMBL" id="CAJVPU010008396">
    <property type="protein sequence ID" value="CAG8583420.1"/>
    <property type="molecule type" value="Genomic_DNA"/>
</dbReference>
<organism evidence="1 2">
    <name type="scientific">Dentiscutata heterogama</name>
    <dbReference type="NCBI Taxonomy" id="1316150"/>
    <lineage>
        <taxon>Eukaryota</taxon>
        <taxon>Fungi</taxon>
        <taxon>Fungi incertae sedis</taxon>
        <taxon>Mucoromycota</taxon>
        <taxon>Glomeromycotina</taxon>
        <taxon>Glomeromycetes</taxon>
        <taxon>Diversisporales</taxon>
        <taxon>Gigasporaceae</taxon>
        <taxon>Dentiscutata</taxon>
    </lineage>
</organism>
<evidence type="ECO:0000313" key="2">
    <source>
        <dbReference type="Proteomes" id="UP000789702"/>
    </source>
</evidence>
<sequence>MFSQERIYVSKACTNCKRQHIKCSLHFPCTNCVKRKFECVFTNSSKRRGRKPKHKRVDVISSIQIQENRFNPSIDNQNQQLCKMVNSSQNHTLLTYDASAQNILPNDFNQEQFYQFNDITQKIDFLPQVHEVSNCQNTISTNYAASYIDNTPSLSYDYVSVPLSFDDRLIYSSVTESYNSDYDYYNQHIYNLSPENYYDIYYYDIVDSLTFN</sequence>
<accession>A0ACA9MFE1</accession>
<dbReference type="Proteomes" id="UP000789702">
    <property type="component" value="Unassembled WGS sequence"/>
</dbReference>